<keyword evidence="2" id="KW-0378">Hydrolase</keyword>
<dbReference type="InterPro" id="IPR045943">
    <property type="entry name" value="DUF6363"/>
</dbReference>
<feature type="active site" description="Proton acceptor" evidence="2">
    <location>
        <position position="175"/>
    </location>
</feature>
<feature type="active site" description="Nucleophile" evidence="2">
    <location>
        <position position="46"/>
    </location>
</feature>
<dbReference type="Gene3D" id="3.40.1090.10">
    <property type="entry name" value="Cytosolic phospholipase A2 catalytic domain"/>
    <property type="match status" value="2"/>
</dbReference>
<accession>A0A3N0B553</accession>
<organism evidence="4 5">
    <name type="scientific">Slackia equolifaciens</name>
    <dbReference type="NCBI Taxonomy" id="498718"/>
    <lineage>
        <taxon>Bacteria</taxon>
        <taxon>Bacillati</taxon>
        <taxon>Actinomycetota</taxon>
        <taxon>Coriobacteriia</taxon>
        <taxon>Eggerthellales</taxon>
        <taxon>Eggerthellaceae</taxon>
        <taxon>Slackia</taxon>
    </lineage>
</organism>
<comment type="caution">
    <text evidence="4">The sequence shown here is derived from an EMBL/GenBank/DDBJ whole genome shotgun (WGS) entry which is preliminary data.</text>
</comment>
<sequence length="301" mass="33713">MKNCEINIPDVALIIEGGGMRASYTAGAIVTMLEREMNFGKVYGISAGSSHTVNYLSRDIARTKAAFVDIVKDPDFGGVGSFLRGTGYFNAPHLYEGLVEDYAGTDEVMAYDWGTFCANPADFHIEAFDWETGETVAWTRKDVQTPRDLLLRVRASSSMPIFMPPVTFGGRTYLDGGMGESWGICLRAAQRDGFKRFFIVRTQERGYRKKPVSAFEAALMRAVFGKHPLVAERTIERWRHYNALLDEIDALEASGAAYVFYPEKMDVTNKTSDLAKLQAAYNRGYAQAQREADAWEKWLRG</sequence>
<evidence type="ECO:0000313" key="4">
    <source>
        <dbReference type="EMBL" id="RNL41954.1"/>
    </source>
</evidence>
<dbReference type="EMBL" id="QIBX01000001">
    <property type="protein sequence ID" value="RNL41954.1"/>
    <property type="molecule type" value="Genomic_DNA"/>
</dbReference>
<dbReference type="CDD" id="cd07208">
    <property type="entry name" value="Pat_hypo_Ecoli_yjju_like"/>
    <property type="match status" value="1"/>
</dbReference>
<dbReference type="SUPFAM" id="SSF52151">
    <property type="entry name" value="FabD/lysophospholipase-like"/>
    <property type="match status" value="1"/>
</dbReference>
<feature type="short sequence motif" description="DGA/G" evidence="2">
    <location>
        <begin position="175"/>
        <end position="177"/>
    </location>
</feature>
<evidence type="ECO:0000259" key="3">
    <source>
        <dbReference type="PROSITE" id="PS51635"/>
    </source>
</evidence>
<dbReference type="InterPro" id="IPR016035">
    <property type="entry name" value="Acyl_Trfase/lysoPLipase"/>
</dbReference>
<gene>
    <name evidence="4" type="ORF">DMP06_00655</name>
</gene>
<dbReference type="RefSeq" id="WP_123208044.1">
    <property type="nucleotide sequence ID" value="NZ_JBHTHO010000004.1"/>
</dbReference>
<dbReference type="Pfam" id="PF01734">
    <property type="entry name" value="Patatin"/>
    <property type="match status" value="1"/>
</dbReference>
<reference evidence="5" key="1">
    <citation type="submission" date="2018-05" db="EMBL/GenBank/DDBJ databases">
        <title>Genome Sequencing of selected type strains of the family Eggerthellaceae.</title>
        <authorList>
            <person name="Danylec N."/>
            <person name="Stoll D.A."/>
            <person name="Doetsch A."/>
            <person name="Huch M."/>
        </authorList>
    </citation>
    <scope>NUCLEOTIDE SEQUENCE [LARGE SCALE GENOMIC DNA]</scope>
    <source>
        <strain evidence="5">DSM 24851</strain>
    </source>
</reference>
<feature type="domain" description="PNPLA" evidence="3">
    <location>
        <begin position="13"/>
        <end position="189"/>
    </location>
</feature>
<dbReference type="Pfam" id="PF19890">
    <property type="entry name" value="DUF6363"/>
    <property type="match status" value="1"/>
</dbReference>
<dbReference type="OrthoDB" id="9802424at2"/>
<keyword evidence="1 2" id="KW-0443">Lipid metabolism</keyword>
<dbReference type="GO" id="GO:0016042">
    <property type="term" value="P:lipid catabolic process"/>
    <property type="evidence" value="ECO:0007669"/>
    <property type="project" value="UniProtKB-UniRule"/>
</dbReference>
<keyword evidence="2" id="KW-0442">Lipid degradation</keyword>
<evidence type="ECO:0000313" key="5">
    <source>
        <dbReference type="Proteomes" id="UP000269591"/>
    </source>
</evidence>
<protein>
    <submittedName>
        <fullName evidence="4">Patatin family protein</fullName>
    </submittedName>
</protein>
<dbReference type="AlphaFoldDB" id="A0A3N0B553"/>
<feature type="short sequence motif" description="GXSXG" evidence="2">
    <location>
        <begin position="44"/>
        <end position="48"/>
    </location>
</feature>
<proteinExistence type="predicted"/>
<keyword evidence="5" id="KW-1185">Reference proteome</keyword>
<evidence type="ECO:0000256" key="1">
    <source>
        <dbReference type="ARBA" id="ARBA00023098"/>
    </source>
</evidence>
<comment type="caution">
    <text evidence="2">Lacks conserved residue(s) required for the propagation of feature annotation.</text>
</comment>
<dbReference type="InterPro" id="IPR037483">
    <property type="entry name" value="YjjU-like"/>
</dbReference>
<dbReference type="InterPro" id="IPR002641">
    <property type="entry name" value="PNPLA_dom"/>
</dbReference>
<evidence type="ECO:0000256" key="2">
    <source>
        <dbReference type="PROSITE-ProRule" id="PRU01161"/>
    </source>
</evidence>
<name>A0A3N0B553_9ACTN</name>
<dbReference type="GO" id="GO:0016787">
    <property type="term" value="F:hydrolase activity"/>
    <property type="evidence" value="ECO:0007669"/>
    <property type="project" value="UniProtKB-UniRule"/>
</dbReference>
<dbReference type="PROSITE" id="PS51635">
    <property type="entry name" value="PNPLA"/>
    <property type="match status" value="1"/>
</dbReference>
<dbReference type="Proteomes" id="UP000269591">
    <property type="component" value="Unassembled WGS sequence"/>
</dbReference>